<evidence type="ECO:0000259" key="4">
    <source>
        <dbReference type="Pfam" id="PF24064"/>
    </source>
</evidence>
<keyword evidence="2" id="KW-0458">Lysosome</keyword>
<dbReference type="AlphaFoldDB" id="A0A0P4W012"/>
<evidence type="ECO:0000313" key="5">
    <source>
        <dbReference type="EMBL" id="JAI59621.1"/>
    </source>
</evidence>
<keyword evidence="2" id="KW-0732">Signal</keyword>
<comment type="similarity">
    <text evidence="1 2">Belongs to the NPR3 family.</text>
</comment>
<dbReference type="GO" id="GO:0034198">
    <property type="term" value="P:cellular response to amino acid starvation"/>
    <property type="evidence" value="ECO:0007669"/>
    <property type="project" value="UniProtKB-UniRule"/>
</dbReference>
<feature type="compositionally biased region" description="Polar residues" evidence="3">
    <location>
        <begin position="468"/>
        <end position="477"/>
    </location>
</feature>
<accession>A0A0P4W012</accession>
<dbReference type="GO" id="GO:0005764">
    <property type="term" value="C:lysosome"/>
    <property type="evidence" value="ECO:0007669"/>
    <property type="project" value="UniProtKB-SubCell"/>
</dbReference>
<dbReference type="InterPro" id="IPR056603">
    <property type="entry name" value="HTH_NPRL3"/>
</dbReference>
<dbReference type="GO" id="GO:1990130">
    <property type="term" value="C:GATOR1 complex"/>
    <property type="evidence" value="ECO:0007669"/>
    <property type="project" value="UniProtKB-UniRule"/>
</dbReference>
<feature type="compositionally biased region" description="Low complexity" evidence="3">
    <location>
        <begin position="446"/>
        <end position="458"/>
    </location>
</feature>
<sequence>MDVDPLCIIIVKNGSRGDRLLFRYPYSDEVTLETKIKDKRPTPYSLITEESIQTPPEPHTSNISNGKLVGFHDKTLSNLFAVKSELSDSKFELKVNDVRFVGHPLRLNPTLVRVPTQGKRKPSTIILVNIVFALKATINHDVVNCYHDLSKRLGIALRHEEYRCQFLSSQAKIMLAAHDEATQLPEDGQVSHFQLILDRSLLAQHLKQAYDELCGSGIVQLRLNNWIEVSFCLPQKVHRSLATGLPVDCEGLLKGLKALKPYHTFLLLVERAELLHSLSPDASPALWRLLHVEESHLTPFFTLAADADLTLTQVFMLVGHLVYWGKATIIYPVCSTNVYVLSPHAPTVINSQLADTFRDEFPGASLHVMLADFSLPTSLSDKCHPINSPIQQQEQVQQILWLLKHGLLQQLHTYVYLAPTLTLDTDNSRGSSREIGGTGPLGSHGTSSPASTSIPTPTVHEPPPLSQEPASLTSQQPPGHHPDITQDALHRAAVQLSHPASESDLGSVCSDERSPSPGVTLGTTPELSVHHQLDSLLSLAEKEMVMKVEAAQNPEDLKLFAKLCVYFRGHHHLEEIMYRANLRRSTLLHLIEKFRPVLITCQHPDDSITLFSYTK</sequence>
<feature type="region of interest" description="Disordered" evidence="3">
    <location>
        <begin position="425"/>
        <end position="484"/>
    </location>
</feature>
<dbReference type="PANTHER" id="PTHR13153:SF5">
    <property type="entry name" value="GATOR COMPLEX PROTEIN NPRL3"/>
    <property type="match status" value="1"/>
</dbReference>
<comment type="function">
    <text evidence="2">As a component of the GATOR1 complex functions as an inhibitor of the amino acid-sensing branch of the TORC1 pathway.</text>
</comment>
<comment type="subcellular location">
    <subcellularLocation>
        <location evidence="2">Lysosome</location>
    </subcellularLocation>
</comment>
<evidence type="ECO:0000256" key="1">
    <source>
        <dbReference type="ARBA" id="ARBA00010546"/>
    </source>
</evidence>
<name>A0A0P4W012_SCYOL</name>
<dbReference type="PANTHER" id="PTHR13153">
    <property type="entry name" value="CGTHBA PROTEIN -14 GENE PROTEIN"/>
    <property type="match status" value="1"/>
</dbReference>
<dbReference type="EMBL" id="GDRN01095004">
    <property type="protein sequence ID" value="JAI59621.1"/>
    <property type="molecule type" value="Transcribed_RNA"/>
</dbReference>
<dbReference type="InterPro" id="IPR005365">
    <property type="entry name" value="Npr3"/>
</dbReference>
<evidence type="ECO:0000256" key="3">
    <source>
        <dbReference type="SAM" id="MobiDB-lite"/>
    </source>
</evidence>
<evidence type="ECO:0000256" key="2">
    <source>
        <dbReference type="RuleBase" id="RU368069"/>
    </source>
</evidence>
<protein>
    <recommendedName>
        <fullName evidence="2">GATOR complex protein NPRL3</fullName>
    </recommendedName>
    <alternativeName>
        <fullName evidence="2">Nitrogen permease regulator 3-like protein</fullName>
    </alternativeName>
</protein>
<dbReference type="Pfam" id="PF03666">
    <property type="entry name" value="NPR3"/>
    <property type="match status" value="1"/>
</dbReference>
<reference evidence="5" key="1">
    <citation type="submission" date="2015-09" db="EMBL/GenBank/DDBJ databases">
        <title>Scylla olivacea transcriptome.</title>
        <authorList>
            <person name="Ikhwanuddin M."/>
        </authorList>
    </citation>
    <scope>NUCLEOTIDE SEQUENCE</scope>
</reference>
<dbReference type="GO" id="GO:0010508">
    <property type="term" value="P:positive regulation of autophagy"/>
    <property type="evidence" value="ECO:0007669"/>
    <property type="project" value="TreeGrafter"/>
</dbReference>
<dbReference type="Pfam" id="PF24064">
    <property type="entry name" value="HTH_NPRL3"/>
    <property type="match status" value="1"/>
</dbReference>
<organism evidence="5">
    <name type="scientific">Scylla olivacea</name>
    <name type="common">Orange mud crab</name>
    <name type="synonym">Cancer olivacea</name>
    <dbReference type="NCBI Taxonomy" id="85551"/>
    <lineage>
        <taxon>Eukaryota</taxon>
        <taxon>Metazoa</taxon>
        <taxon>Ecdysozoa</taxon>
        <taxon>Arthropoda</taxon>
        <taxon>Crustacea</taxon>
        <taxon>Multicrustacea</taxon>
        <taxon>Malacostraca</taxon>
        <taxon>Eumalacostraca</taxon>
        <taxon>Eucarida</taxon>
        <taxon>Decapoda</taxon>
        <taxon>Pleocyemata</taxon>
        <taxon>Brachyura</taxon>
        <taxon>Eubrachyura</taxon>
        <taxon>Portunoidea</taxon>
        <taxon>Portunidae</taxon>
        <taxon>Portuninae</taxon>
        <taxon>Scylla</taxon>
    </lineage>
</organism>
<feature type="domain" description="GATOR1 complex protein NPRL3 C-terminal HTH" evidence="4">
    <location>
        <begin position="539"/>
        <end position="599"/>
    </location>
</feature>
<dbReference type="GO" id="GO:1904262">
    <property type="term" value="P:negative regulation of TORC1 signaling"/>
    <property type="evidence" value="ECO:0007669"/>
    <property type="project" value="TreeGrafter"/>
</dbReference>
<feature type="region of interest" description="Disordered" evidence="3">
    <location>
        <begin position="497"/>
        <end position="526"/>
    </location>
</feature>
<proteinExistence type="inferred from homology"/>
<dbReference type="GO" id="GO:0038202">
    <property type="term" value="P:TORC1 signaling"/>
    <property type="evidence" value="ECO:0007669"/>
    <property type="project" value="TreeGrafter"/>
</dbReference>